<name>A0A5B7G5U3_PORTR</name>
<evidence type="ECO:0000313" key="2">
    <source>
        <dbReference type="Proteomes" id="UP000324222"/>
    </source>
</evidence>
<accession>A0A5B7G5U3</accession>
<reference evidence="1 2" key="1">
    <citation type="submission" date="2019-05" db="EMBL/GenBank/DDBJ databases">
        <title>Another draft genome of Portunus trituberculatus and its Hox gene families provides insights of decapod evolution.</title>
        <authorList>
            <person name="Jeong J.-H."/>
            <person name="Song I."/>
            <person name="Kim S."/>
            <person name="Choi T."/>
            <person name="Kim D."/>
            <person name="Ryu S."/>
            <person name="Kim W."/>
        </authorList>
    </citation>
    <scope>NUCLEOTIDE SEQUENCE [LARGE SCALE GENOMIC DNA]</scope>
    <source>
        <tissue evidence="1">Muscle</tissue>
    </source>
</reference>
<keyword evidence="2" id="KW-1185">Reference proteome</keyword>
<dbReference type="Proteomes" id="UP000324222">
    <property type="component" value="Unassembled WGS sequence"/>
</dbReference>
<gene>
    <name evidence="1" type="ORF">E2C01_046714</name>
</gene>
<protein>
    <submittedName>
        <fullName evidence="1">Uncharacterized protein</fullName>
    </submittedName>
</protein>
<dbReference type="EMBL" id="VSRR010011187">
    <property type="protein sequence ID" value="MPC52835.1"/>
    <property type="molecule type" value="Genomic_DNA"/>
</dbReference>
<proteinExistence type="predicted"/>
<comment type="caution">
    <text evidence="1">The sequence shown here is derived from an EMBL/GenBank/DDBJ whole genome shotgun (WGS) entry which is preliminary data.</text>
</comment>
<evidence type="ECO:0000313" key="1">
    <source>
        <dbReference type="EMBL" id="MPC52835.1"/>
    </source>
</evidence>
<dbReference type="AlphaFoldDB" id="A0A5B7G5U3"/>
<organism evidence="1 2">
    <name type="scientific">Portunus trituberculatus</name>
    <name type="common">Swimming crab</name>
    <name type="synonym">Neptunus trituberculatus</name>
    <dbReference type="NCBI Taxonomy" id="210409"/>
    <lineage>
        <taxon>Eukaryota</taxon>
        <taxon>Metazoa</taxon>
        <taxon>Ecdysozoa</taxon>
        <taxon>Arthropoda</taxon>
        <taxon>Crustacea</taxon>
        <taxon>Multicrustacea</taxon>
        <taxon>Malacostraca</taxon>
        <taxon>Eumalacostraca</taxon>
        <taxon>Eucarida</taxon>
        <taxon>Decapoda</taxon>
        <taxon>Pleocyemata</taxon>
        <taxon>Brachyura</taxon>
        <taxon>Eubrachyura</taxon>
        <taxon>Portunoidea</taxon>
        <taxon>Portunidae</taxon>
        <taxon>Portuninae</taxon>
        <taxon>Portunus</taxon>
    </lineage>
</organism>
<sequence length="79" mass="9991">MARKGKLDDDTEHKDMWIKRDMNLEEREKERVLRSEGKKKKSEKRTEIEKKNFYWRFLDMRLEKWYLQKKEEVVEEARN</sequence>